<keyword evidence="8 13" id="KW-0112">Calmodulin-binding</keyword>
<dbReference type="PANTHER" id="PTHR10749:SF7">
    <property type="entry name" value="PHOSPHORYLASE B KINASE REGULATORY SUBUNIT ALPHA-RELATED"/>
    <property type="match status" value="1"/>
</dbReference>
<evidence type="ECO:0000256" key="2">
    <source>
        <dbReference type="ARBA" id="ARBA00004342"/>
    </source>
</evidence>
<name>A0A7M7MEI1_VARDE</name>
<proteinExistence type="inferred from homology"/>
<dbReference type="GO" id="GO:0005977">
    <property type="term" value="P:glycogen metabolic process"/>
    <property type="evidence" value="ECO:0007669"/>
    <property type="project" value="UniProtKB-UniPathway"/>
</dbReference>
<accession>A0A7M7MEI1</accession>
<dbReference type="GO" id="GO:0005964">
    <property type="term" value="C:phosphorylase kinase complex"/>
    <property type="evidence" value="ECO:0007669"/>
    <property type="project" value="TreeGrafter"/>
</dbReference>
<dbReference type="InterPro" id="IPR008928">
    <property type="entry name" value="6-hairpin_glycosidase_sf"/>
</dbReference>
<evidence type="ECO:0000256" key="4">
    <source>
        <dbReference type="ARBA" id="ARBA00007128"/>
    </source>
</evidence>
<evidence type="ECO:0000259" key="14">
    <source>
        <dbReference type="Pfam" id="PF00723"/>
    </source>
</evidence>
<dbReference type="Proteomes" id="UP000594260">
    <property type="component" value="Unplaced"/>
</dbReference>
<evidence type="ECO:0000256" key="5">
    <source>
        <dbReference type="ARBA" id="ARBA00022475"/>
    </source>
</evidence>
<evidence type="ECO:0000256" key="8">
    <source>
        <dbReference type="ARBA" id="ARBA00022860"/>
    </source>
</evidence>
<dbReference type="UniPathway" id="UPA00163"/>
<evidence type="ECO:0000313" key="17">
    <source>
        <dbReference type="Proteomes" id="UP000594260"/>
    </source>
</evidence>
<dbReference type="GeneID" id="111254207"/>
<evidence type="ECO:0000256" key="11">
    <source>
        <dbReference type="ARBA" id="ARBA00023288"/>
    </source>
</evidence>
<comment type="similarity">
    <text evidence="4 13">Belongs to the phosphorylase b kinase regulatory chain family.</text>
</comment>
<organism evidence="16 17">
    <name type="scientific">Varroa destructor</name>
    <name type="common">Honeybee mite</name>
    <dbReference type="NCBI Taxonomy" id="109461"/>
    <lineage>
        <taxon>Eukaryota</taxon>
        <taxon>Metazoa</taxon>
        <taxon>Ecdysozoa</taxon>
        <taxon>Arthropoda</taxon>
        <taxon>Chelicerata</taxon>
        <taxon>Arachnida</taxon>
        <taxon>Acari</taxon>
        <taxon>Parasitiformes</taxon>
        <taxon>Mesostigmata</taxon>
        <taxon>Gamasina</taxon>
        <taxon>Dermanyssoidea</taxon>
        <taxon>Varroidae</taxon>
        <taxon>Varroa</taxon>
    </lineage>
</organism>
<dbReference type="RefSeq" id="XP_022670547.1">
    <property type="nucleotide sequence ID" value="XM_022814812.1"/>
</dbReference>
<evidence type="ECO:0000256" key="13">
    <source>
        <dbReference type="RuleBase" id="RU364123"/>
    </source>
</evidence>
<keyword evidence="11 13" id="KW-0449">Lipoprotein</keyword>
<comment type="pathway">
    <text evidence="3 13">Glycan biosynthesis; glycogen metabolism.</text>
</comment>
<dbReference type="OMA" id="GICERFY"/>
<dbReference type="KEGG" id="vde:111254207"/>
<evidence type="ECO:0000256" key="1">
    <source>
        <dbReference type="ARBA" id="ARBA00002837"/>
    </source>
</evidence>
<evidence type="ECO:0000259" key="15">
    <source>
        <dbReference type="Pfam" id="PF19292"/>
    </source>
</evidence>
<dbReference type="Pfam" id="PF19292">
    <property type="entry name" value="KPBB_C"/>
    <property type="match status" value="1"/>
</dbReference>
<dbReference type="Pfam" id="PF00723">
    <property type="entry name" value="Glyco_hydro_15"/>
    <property type="match status" value="1"/>
</dbReference>
<dbReference type="InterPro" id="IPR008734">
    <property type="entry name" value="PHK_A/B_su"/>
</dbReference>
<evidence type="ECO:0000256" key="3">
    <source>
        <dbReference type="ARBA" id="ARBA00005131"/>
    </source>
</evidence>
<dbReference type="EnsemblMetazoa" id="XM_022814812">
    <property type="protein sequence ID" value="XP_022670547"/>
    <property type="gene ID" value="LOC111254207"/>
</dbReference>
<dbReference type="FunCoup" id="A0A7M7MEI1">
    <property type="interactions" value="158"/>
</dbReference>
<keyword evidence="10 13" id="KW-0119">Carbohydrate metabolism</keyword>
<keyword evidence="12 13" id="KW-0636">Prenylation</keyword>
<comment type="function">
    <text evidence="1">Phosphorylase b kinase catalyzes the phosphorylation of serine in certain substrates, including troponin I. The alpha chain may bind calmodulin.</text>
</comment>
<keyword evidence="7 13" id="KW-0321">Glycogen metabolism</keyword>
<dbReference type="PANTHER" id="PTHR10749">
    <property type="entry name" value="PHOSPHORYLASE B KINASE REGULATORY SUBUNIT"/>
    <property type="match status" value="1"/>
</dbReference>
<dbReference type="FunFam" id="1.50.10.10:FF:000004">
    <property type="entry name" value="Phosphorylase b kinase regulatory subunit"/>
    <property type="match status" value="1"/>
</dbReference>
<evidence type="ECO:0000313" key="16">
    <source>
        <dbReference type="EnsemblMetazoa" id="XP_022670547"/>
    </source>
</evidence>
<feature type="domain" description="Phosphorylase b kinase regulatory subunit alpha/beta C-terminal" evidence="15">
    <location>
        <begin position="874"/>
        <end position="1051"/>
    </location>
</feature>
<dbReference type="InterPro" id="IPR012341">
    <property type="entry name" value="6hp_glycosidase-like_sf"/>
</dbReference>
<dbReference type="AlphaFoldDB" id="A0A7M7MEI1"/>
<dbReference type="GO" id="GO:0005886">
    <property type="term" value="C:plasma membrane"/>
    <property type="evidence" value="ECO:0007669"/>
    <property type="project" value="UniProtKB-SubCell"/>
</dbReference>
<sequence length="1120" mass="125897">MIFPTMTSSSGTGMYSSRLNYYNRMVQQYILEHQDPVSGLIPSQGQFKNHAWVRDNVYTIMCVWALSLAVKKVDPSRAYELEQSCVKNMRGLLVSMMRQSHKVERFKETLSPTDCLHAKYSSVDGNPCVGDTEWGHLQLDATSLYLLTLAQMTASGLQIIFNMDEVAFVQNLVFYIESAYFVPDYGIWERGDKTNHGLPELNASSIGMAKAALEALYDLDLFGGRGGPQSVIQVLADEPQKCDAVLRSMLPRESNSKEVDAAELSIIGFPAFAVSEQELVNKTKDAIIEKLQGKYGCKRFLRDGYKTAREDSNRLYYEPWELSVFEDIECEWPLFFCYLVINALFTNDRVTADSYLKSLNTILVKDENGLSLVPEMYAVAEKNIDDEKRNPHTQPRHAVGTAPFLWAQSLYVIAGLLMEGLIAPGELDPLNRRFSTNKKPEIVVQVTILAEDQETKDALLPFIPSVQSIQEASPVQVRSARVLSKIYSCLGLNDKMGLNGRLSTDVGLLSTSKLYTLDGKVYAFLPQNLDVEKFHLVNDIDLFLSTMRSDIAVLKSSWNMLGRPTIITMIRSSQLDSGKAPSPLRLAFKKLLSGYINGTRVTVGTIFDFLNTSCLSNLSFLEGQELKPELRDYLDKEYRRTYLNYPGVIVPQPHGLHRTRRTGITGIISRSRSVIGDPVDIHSTLANQEGSAATSRVDVTEMLRQLRETKDLDEQGDILHFLATNKGLSWDTGLGQSHSVITVKDLFQRFYYEACKAKKWGLVRHFAASLCKRVEDLAKSLTDLLVRQKQVTVGMPPANEHTLTRPLSTKEFRAIIERAHPGDQSTAMLTQELIVYLAMFMNTEPQLFNEMIRLRIGLIIQVMCSELERSLGCCTQDAADALLSLSPFDMQNLLKNILSGREFSLKSVGPGSLSLSSKCFSRWGTTAQIINEKDNEDDPKRGQWLRRRRLDGALNRVPSDFYELIWKVLQKCEMISLDSNNCISNSLTKEMTPGELKFALRVEALLNHIPQPEYRQMLVEALMILSVTSEQDMLLAKYIRVDTIVQTAHDLFLADQLQYKGNSTLCCLKFAQVGPQTDAQSCNKIAELCEHFLDSAPSGSFGTMSYLLRSIATLYIQRSG</sequence>
<feature type="domain" description="GH15-like" evidence="14">
    <location>
        <begin position="18"/>
        <end position="857"/>
    </location>
</feature>
<evidence type="ECO:0000256" key="10">
    <source>
        <dbReference type="ARBA" id="ARBA00023277"/>
    </source>
</evidence>
<dbReference type="Gene3D" id="1.50.10.10">
    <property type="match status" value="1"/>
</dbReference>
<dbReference type="InterPro" id="IPR045583">
    <property type="entry name" value="KPBA/B_C"/>
</dbReference>
<reference evidence="16" key="1">
    <citation type="submission" date="2021-01" db="UniProtKB">
        <authorList>
            <consortium name="EnsemblMetazoa"/>
        </authorList>
    </citation>
    <scope>IDENTIFICATION</scope>
</reference>
<keyword evidence="5 13" id="KW-1003">Cell membrane</keyword>
<dbReference type="GO" id="GO:0005516">
    <property type="term" value="F:calmodulin binding"/>
    <property type="evidence" value="ECO:0007669"/>
    <property type="project" value="UniProtKB-KW"/>
</dbReference>
<protein>
    <recommendedName>
        <fullName evidence="13">Phosphorylase b kinase regulatory subunit</fullName>
    </recommendedName>
</protein>
<evidence type="ECO:0000256" key="12">
    <source>
        <dbReference type="ARBA" id="ARBA00023289"/>
    </source>
</evidence>
<comment type="subcellular location">
    <subcellularLocation>
        <location evidence="2 13">Cell membrane</location>
        <topology evidence="2 13">Lipid-anchor</topology>
        <orientation evidence="2 13">Cytoplasmic side</orientation>
    </subcellularLocation>
</comment>
<dbReference type="InterPro" id="IPR011613">
    <property type="entry name" value="GH15-like"/>
</dbReference>
<evidence type="ECO:0000256" key="6">
    <source>
        <dbReference type="ARBA" id="ARBA00022553"/>
    </source>
</evidence>
<keyword evidence="17" id="KW-1185">Reference proteome</keyword>
<dbReference type="SUPFAM" id="SSF48208">
    <property type="entry name" value="Six-hairpin glycosidases"/>
    <property type="match status" value="1"/>
</dbReference>
<evidence type="ECO:0000256" key="9">
    <source>
        <dbReference type="ARBA" id="ARBA00023136"/>
    </source>
</evidence>
<keyword evidence="9 13" id="KW-0472">Membrane</keyword>
<keyword evidence="6" id="KW-0597">Phosphoprotein</keyword>
<evidence type="ECO:0000256" key="7">
    <source>
        <dbReference type="ARBA" id="ARBA00022600"/>
    </source>
</evidence>
<dbReference type="InParanoid" id="A0A7M7MEI1"/>
<dbReference type="OrthoDB" id="5971574at2759"/>